<dbReference type="AlphaFoldDB" id="A0A1E3X905"/>
<dbReference type="EMBL" id="MAYW01000078">
    <property type="protein sequence ID" value="ODS32092.1"/>
    <property type="molecule type" value="Genomic_DNA"/>
</dbReference>
<protein>
    <submittedName>
        <fullName evidence="1">Uncharacterized protein</fullName>
    </submittedName>
</protein>
<reference evidence="1 2" key="1">
    <citation type="submission" date="2016-07" db="EMBL/GenBank/DDBJ databases">
        <title>Draft genome of Scalindua rubra, obtained from a brine-seawater interface in the Red Sea, sheds light on salt adaptation in anammox bacteria.</title>
        <authorList>
            <person name="Speth D.R."/>
            <person name="Lagkouvardos I."/>
            <person name="Wang Y."/>
            <person name="Qian P.-Y."/>
            <person name="Dutilh B.E."/>
            <person name="Jetten M.S."/>
        </authorList>
    </citation>
    <scope>NUCLEOTIDE SEQUENCE [LARGE SCALE GENOMIC DNA]</scope>
    <source>
        <strain evidence="1">BSI-1</strain>
    </source>
</reference>
<proteinExistence type="predicted"/>
<name>A0A1E3X905_9BACT</name>
<dbReference type="Proteomes" id="UP000094056">
    <property type="component" value="Unassembled WGS sequence"/>
</dbReference>
<accession>A0A1E3X905</accession>
<gene>
    <name evidence="1" type="ORF">SCARUB_02799</name>
</gene>
<evidence type="ECO:0000313" key="2">
    <source>
        <dbReference type="Proteomes" id="UP000094056"/>
    </source>
</evidence>
<comment type="caution">
    <text evidence="1">The sequence shown here is derived from an EMBL/GenBank/DDBJ whole genome shotgun (WGS) entry which is preliminary data.</text>
</comment>
<organism evidence="1 2">
    <name type="scientific">Candidatus Scalindua rubra</name>
    <dbReference type="NCBI Taxonomy" id="1872076"/>
    <lineage>
        <taxon>Bacteria</taxon>
        <taxon>Pseudomonadati</taxon>
        <taxon>Planctomycetota</taxon>
        <taxon>Candidatus Brocadiia</taxon>
        <taxon>Candidatus Brocadiales</taxon>
        <taxon>Candidatus Scalinduaceae</taxon>
        <taxon>Candidatus Scalindua</taxon>
    </lineage>
</organism>
<evidence type="ECO:0000313" key="1">
    <source>
        <dbReference type="EMBL" id="ODS32092.1"/>
    </source>
</evidence>
<sequence length="168" mass="18806">MMRKINLANAKKRDAILGFEAKPTRPKVKQVLKDGSEKKNVKILKSTLETDISELSKTFTDLEDLSQEIIKSEIECDIETTGLMLGATKKIYAGKNNKPVFNVKLIEVVKDHKGEEKSRKPLEQKESNVANDSLPISWSGKLMPKAMAIKKVCICEALSNSTCEWVNL</sequence>